<organism evidence="3 4">
    <name type="scientific">Apiospora hydei</name>
    <dbReference type="NCBI Taxonomy" id="1337664"/>
    <lineage>
        <taxon>Eukaryota</taxon>
        <taxon>Fungi</taxon>
        <taxon>Dikarya</taxon>
        <taxon>Ascomycota</taxon>
        <taxon>Pezizomycotina</taxon>
        <taxon>Sordariomycetes</taxon>
        <taxon>Xylariomycetidae</taxon>
        <taxon>Amphisphaeriales</taxon>
        <taxon>Apiosporaceae</taxon>
        <taxon>Apiospora</taxon>
    </lineage>
</organism>
<evidence type="ECO:0000256" key="1">
    <source>
        <dbReference type="SAM" id="Phobius"/>
    </source>
</evidence>
<dbReference type="RefSeq" id="XP_066661596.1">
    <property type="nucleotide sequence ID" value="XM_066819408.1"/>
</dbReference>
<keyword evidence="1" id="KW-0472">Membrane</keyword>
<feature type="transmembrane region" description="Helical" evidence="1">
    <location>
        <begin position="202"/>
        <end position="224"/>
    </location>
</feature>
<feature type="transmembrane region" description="Helical" evidence="1">
    <location>
        <begin position="389"/>
        <end position="409"/>
    </location>
</feature>
<feature type="chain" id="PRO_5046184456" evidence="2">
    <location>
        <begin position="25"/>
        <end position="458"/>
    </location>
</feature>
<protein>
    <submittedName>
        <fullName evidence="3">Uncharacterized protein</fullName>
    </submittedName>
</protein>
<feature type="transmembrane region" description="Helical" evidence="1">
    <location>
        <begin position="429"/>
        <end position="448"/>
    </location>
</feature>
<reference evidence="3 4" key="1">
    <citation type="submission" date="2023-01" db="EMBL/GenBank/DDBJ databases">
        <title>Analysis of 21 Apiospora genomes using comparative genomics revels a genus with tremendous synthesis potential of carbohydrate active enzymes and secondary metabolites.</title>
        <authorList>
            <person name="Sorensen T."/>
        </authorList>
    </citation>
    <scope>NUCLEOTIDE SEQUENCE [LARGE SCALE GENOMIC DNA]</scope>
    <source>
        <strain evidence="3 4">CBS 114990</strain>
    </source>
</reference>
<comment type="caution">
    <text evidence="3">The sequence shown here is derived from an EMBL/GenBank/DDBJ whole genome shotgun (WGS) entry which is preliminary data.</text>
</comment>
<feature type="signal peptide" evidence="2">
    <location>
        <begin position="1"/>
        <end position="24"/>
    </location>
</feature>
<gene>
    <name evidence="3" type="ORF">PG997_015094</name>
</gene>
<keyword evidence="1" id="KW-1133">Transmembrane helix</keyword>
<feature type="transmembrane region" description="Helical" evidence="1">
    <location>
        <begin position="299"/>
        <end position="322"/>
    </location>
</feature>
<name>A0ABR1UVS4_9PEZI</name>
<proteinExistence type="predicted"/>
<sequence>MVTLTPTFPTLWCTILLLFPVFSSQDARKGVPGCEFRSDFVKRLTPVHFDPTQNCGELNFILQAVNKNRKYDYCSADPQHVLGYIRDGFRPAHGGDKKKMPQDCEIEQWWFKGHYPRSPVAFCKNATAIAATRDKKVRFNLTRAQPFFNVIHGPRTTCHDLVRNDLETIGNPDVAGPGLLLCAFFSGFYRDDRSPRRAELSFSAFYTTTMMLALSIAVASAVTFAETRATPSSIRSDLRLPNIYEYRLLALAPAFAVLPVMVAHTLHHERQQQQQQQQQKRGVFSVAQRGKSRRKLLLLLPRVLPALVCLLCVVMVWVIWVVGEQGRKSPVRFVFGGRLDIRVSGFLYTQAGEYTLAVVCLTTALPVLGILLSTWIPHRGVYYWRQAGSVFRVVCLLLALVEWIMLMFIRTKAVEDGQGHTSETEIGFGQILALFTWFPVLFILAFGVEFPGLDGAKP</sequence>
<dbReference type="EMBL" id="JAQQWN010000010">
    <property type="protein sequence ID" value="KAK8062997.1"/>
    <property type="molecule type" value="Genomic_DNA"/>
</dbReference>
<keyword evidence="4" id="KW-1185">Reference proteome</keyword>
<dbReference type="Proteomes" id="UP001433268">
    <property type="component" value="Unassembled WGS sequence"/>
</dbReference>
<accession>A0ABR1UVS4</accession>
<evidence type="ECO:0000313" key="3">
    <source>
        <dbReference type="EMBL" id="KAK8062997.1"/>
    </source>
</evidence>
<evidence type="ECO:0000313" key="4">
    <source>
        <dbReference type="Proteomes" id="UP001433268"/>
    </source>
</evidence>
<feature type="transmembrane region" description="Helical" evidence="1">
    <location>
        <begin position="354"/>
        <end position="377"/>
    </location>
</feature>
<dbReference type="GeneID" id="92052468"/>
<evidence type="ECO:0000256" key="2">
    <source>
        <dbReference type="SAM" id="SignalP"/>
    </source>
</evidence>
<keyword evidence="2" id="KW-0732">Signal</keyword>
<feature type="transmembrane region" description="Helical" evidence="1">
    <location>
        <begin position="244"/>
        <end position="266"/>
    </location>
</feature>
<keyword evidence="1" id="KW-0812">Transmembrane</keyword>